<dbReference type="AlphaFoldDB" id="A0A8H7SQ35"/>
<dbReference type="Proteomes" id="UP000613177">
    <property type="component" value="Unassembled WGS sequence"/>
</dbReference>
<reference evidence="1" key="1">
    <citation type="submission" date="2021-01" db="EMBL/GenBank/DDBJ databases">
        <title>Metabolic potential, ecology and presence of endohyphal bacteria is reflected in genomic diversity of Mucoromycotina.</title>
        <authorList>
            <person name="Muszewska A."/>
            <person name="Okrasinska A."/>
            <person name="Steczkiewicz K."/>
            <person name="Drgas O."/>
            <person name="Orlowska M."/>
            <person name="Perlinska-Lenart U."/>
            <person name="Aleksandrzak-Piekarczyk T."/>
            <person name="Szatraj K."/>
            <person name="Zielenkiewicz U."/>
            <person name="Pilsyk S."/>
            <person name="Malc E."/>
            <person name="Mieczkowski P."/>
            <person name="Kruszewska J.S."/>
            <person name="Biernat P."/>
            <person name="Pawlowska J."/>
        </authorList>
    </citation>
    <scope>NUCLEOTIDE SEQUENCE</scope>
    <source>
        <strain evidence="1">WA0000018081</strain>
    </source>
</reference>
<keyword evidence="2" id="KW-1185">Reference proteome</keyword>
<name>A0A8H7SQ35_9FUNG</name>
<organism evidence="1 2">
    <name type="scientific">Thamnidium elegans</name>
    <dbReference type="NCBI Taxonomy" id="101142"/>
    <lineage>
        <taxon>Eukaryota</taxon>
        <taxon>Fungi</taxon>
        <taxon>Fungi incertae sedis</taxon>
        <taxon>Mucoromycota</taxon>
        <taxon>Mucoromycotina</taxon>
        <taxon>Mucoromycetes</taxon>
        <taxon>Mucorales</taxon>
        <taxon>Mucorineae</taxon>
        <taxon>Mucoraceae</taxon>
        <taxon>Thamnidium</taxon>
    </lineage>
</organism>
<evidence type="ECO:0000313" key="1">
    <source>
        <dbReference type="EMBL" id="KAG2232383.1"/>
    </source>
</evidence>
<evidence type="ECO:0000313" key="2">
    <source>
        <dbReference type="Proteomes" id="UP000613177"/>
    </source>
</evidence>
<sequence>MMPILKLGKRLKIANSSWLSRKRRKTELAAHNGAAEYICQAASEEVTTVCGEANASDNASIGDSSSVTSSEEDLETLGDEEGTHCLQNNVDVARLFDEYKNKAKDMSTGDLLNIHELLTLTDILLSSPKQSSTLLLDAFSEQSIDTIYETLLNKIKANTKDLDDNAFFILYFNGFLRDHRSIHREA</sequence>
<protein>
    <submittedName>
        <fullName evidence="1">Uncharacterized protein</fullName>
    </submittedName>
</protein>
<dbReference type="EMBL" id="JAEPRE010000113">
    <property type="protein sequence ID" value="KAG2232383.1"/>
    <property type="molecule type" value="Genomic_DNA"/>
</dbReference>
<comment type="caution">
    <text evidence="1">The sequence shown here is derived from an EMBL/GenBank/DDBJ whole genome shotgun (WGS) entry which is preliminary data.</text>
</comment>
<gene>
    <name evidence="1" type="ORF">INT48_007287</name>
</gene>
<accession>A0A8H7SQ35</accession>
<proteinExistence type="predicted"/>